<evidence type="ECO:0000259" key="2">
    <source>
        <dbReference type="PROSITE" id="PS50181"/>
    </source>
</evidence>
<dbReference type="KEGG" id="ttt:THITE_2106301"/>
<dbReference type="EMBL" id="CP003009">
    <property type="protein sequence ID" value="AEO62288.1"/>
    <property type="molecule type" value="Genomic_DNA"/>
</dbReference>
<dbReference type="HOGENOM" id="CLU_015634_0_0_1"/>
<dbReference type="Gene3D" id="1.20.1280.50">
    <property type="match status" value="1"/>
</dbReference>
<feature type="domain" description="F-box" evidence="2">
    <location>
        <begin position="1"/>
        <end position="46"/>
    </location>
</feature>
<dbReference type="InterPro" id="IPR036047">
    <property type="entry name" value="F-box-like_dom_sf"/>
</dbReference>
<proteinExistence type="predicted"/>
<name>G2QX67_THETT</name>
<evidence type="ECO:0000313" key="3">
    <source>
        <dbReference type="EMBL" id="AEO62288.1"/>
    </source>
</evidence>
<gene>
    <name evidence="3" type="ORF">THITE_2106301</name>
</gene>
<dbReference type="PANTHER" id="PTHR34098:SF1">
    <property type="entry name" value="F-BOX ONLY PROTEIN 47"/>
    <property type="match status" value="1"/>
</dbReference>
<dbReference type="SUPFAM" id="SSF81383">
    <property type="entry name" value="F-box domain"/>
    <property type="match status" value="1"/>
</dbReference>
<keyword evidence="4" id="KW-1185">Reference proteome</keyword>
<dbReference type="AlphaFoldDB" id="G2QX67"/>
<dbReference type="RefSeq" id="XP_003648624.1">
    <property type="nucleotide sequence ID" value="XM_003648576.1"/>
</dbReference>
<dbReference type="PROSITE" id="PS50181">
    <property type="entry name" value="FBOX"/>
    <property type="match status" value="1"/>
</dbReference>
<dbReference type="InterPro" id="IPR001810">
    <property type="entry name" value="F-box_dom"/>
</dbReference>
<reference evidence="3 4" key="1">
    <citation type="journal article" date="2011" name="Nat. Biotechnol.">
        <title>Comparative genomic analysis of the thermophilic biomass-degrading fungi Myceliophthora thermophila and Thielavia terrestris.</title>
        <authorList>
            <person name="Berka R.M."/>
            <person name="Grigoriev I.V."/>
            <person name="Otillar R."/>
            <person name="Salamov A."/>
            <person name="Grimwood J."/>
            <person name="Reid I."/>
            <person name="Ishmael N."/>
            <person name="John T."/>
            <person name="Darmond C."/>
            <person name="Moisan M.-C."/>
            <person name="Henrissat B."/>
            <person name="Coutinho P.M."/>
            <person name="Lombard V."/>
            <person name="Natvig D.O."/>
            <person name="Lindquist E."/>
            <person name="Schmutz J."/>
            <person name="Lucas S."/>
            <person name="Harris P."/>
            <person name="Powlowski J."/>
            <person name="Bellemare A."/>
            <person name="Taylor D."/>
            <person name="Butler G."/>
            <person name="de Vries R.P."/>
            <person name="Allijn I.E."/>
            <person name="van den Brink J."/>
            <person name="Ushinsky S."/>
            <person name="Storms R."/>
            <person name="Powell A.J."/>
            <person name="Paulsen I.T."/>
            <person name="Elbourne L.D.H."/>
            <person name="Baker S.E."/>
            <person name="Magnuson J."/>
            <person name="LaBoissiere S."/>
            <person name="Clutterbuck A.J."/>
            <person name="Martinez D."/>
            <person name="Wogulis M."/>
            <person name="de Leon A.L."/>
            <person name="Rey M.W."/>
            <person name="Tsang A."/>
        </authorList>
    </citation>
    <scope>NUCLEOTIDE SEQUENCE [LARGE SCALE GENOMIC DNA]</scope>
    <source>
        <strain evidence="4">ATCC 38088 / NRRL 8126</strain>
    </source>
</reference>
<sequence length="631" mass="71435">MSLLRLPYELLSIICEHLDLRDIYSLSFSCKRFQFLLYEPNITKLLLESKAPHSTEARDARISKRYAAGLRRLIKRREAVASVSPYLVAIVAFAEEWLYSNGVLCYLRGPQLRILDLHRSGSREMVVDTRKLFREALEGSRRRRTYQIQLLYQSHNIVSCVYGPSRRRKTRSPSSNWLVAFDPLDGQIKTVHRLESVSNLFVRNNERFLYYGTTSAPGHDGYERWVIGGFDLAAREWLGELTISAVIGTDIGSSVCFEILDGFLYVVSNQTSLELEVVDWISYYPCFRLPLTRRGLKEVEAPPREQNWRRNHTEGPIDDRFTFLRLFKDEETGQLRVTESRREWLWGRISARQTYYTTPISFEGADRDLRGRYSLQLQQQRTVSATRTRDPHLVHPADGNSATIPLSKSAVRSYHPSCQAFVDLVDDSNSCDTANQRIRIRGGSRRPRMPGERVERECLPAAQDSKYQDVLLRQIDDLYISENGLLWPPELDPSAPDPALSDLYAILNPPGYLGNLHGSWDERSMVYATGGTAGGLKALVFISWDPSISLAGTPPYPGKLSSGLLGSSRDKTRQTTERCPISQPNATSCPVGSFKPMKAATGGVQGGSAVDWRVFEPAGYREIGRGYHFAC</sequence>
<feature type="region of interest" description="Disordered" evidence="1">
    <location>
        <begin position="561"/>
        <end position="585"/>
    </location>
</feature>
<dbReference type="Proteomes" id="UP000008181">
    <property type="component" value="Chromosome 1"/>
</dbReference>
<dbReference type="CDD" id="cd09917">
    <property type="entry name" value="F-box_SF"/>
    <property type="match status" value="1"/>
</dbReference>
<dbReference type="GeneID" id="11521286"/>
<dbReference type="PANTHER" id="PTHR34098">
    <property type="entry name" value="F-BOX ONLY PROTEIN 47"/>
    <property type="match status" value="1"/>
</dbReference>
<accession>G2QX67</accession>
<organism evidence="3 4">
    <name type="scientific">Thermothielavioides terrestris (strain ATCC 38088 / NRRL 8126)</name>
    <name type="common">Thielavia terrestris</name>
    <dbReference type="NCBI Taxonomy" id="578455"/>
    <lineage>
        <taxon>Eukaryota</taxon>
        <taxon>Fungi</taxon>
        <taxon>Dikarya</taxon>
        <taxon>Ascomycota</taxon>
        <taxon>Pezizomycotina</taxon>
        <taxon>Sordariomycetes</taxon>
        <taxon>Sordariomycetidae</taxon>
        <taxon>Sordariales</taxon>
        <taxon>Chaetomiaceae</taxon>
        <taxon>Thermothielavioides</taxon>
        <taxon>Thermothielavioides terrestris</taxon>
    </lineage>
</organism>
<protein>
    <recommendedName>
        <fullName evidence="2">F-box domain-containing protein</fullName>
    </recommendedName>
</protein>
<dbReference type="InterPro" id="IPR038946">
    <property type="entry name" value="FBXO47"/>
</dbReference>
<dbReference type="eggNOG" id="ENOG502RYII">
    <property type="taxonomic scope" value="Eukaryota"/>
</dbReference>
<dbReference type="OrthoDB" id="5359231at2759"/>
<evidence type="ECO:0000256" key="1">
    <source>
        <dbReference type="SAM" id="MobiDB-lite"/>
    </source>
</evidence>
<dbReference type="Pfam" id="PF00646">
    <property type="entry name" value="F-box"/>
    <property type="match status" value="1"/>
</dbReference>
<evidence type="ECO:0000313" key="4">
    <source>
        <dbReference type="Proteomes" id="UP000008181"/>
    </source>
</evidence>